<dbReference type="PROSITE" id="PS51278">
    <property type="entry name" value="GATASE_TYPE_2"/>
    <property type="match status" value="1"/>
</dbReference>
<dbReference type="RefSeq" id="XP_030979583.1">
    <property type="nucleotide sequence ID" value="XM_031130059.1"/>
</dbReference>
<dbReference type="AlphaFoldDB" id="A0A6P8AXD0"/>
<evidence type="ECO:0000313" key="2">
    <source>
        <dbReference type="Proteomes" id="UP000515153"/>
    </source>
</evidence>
<sequence length="237" mass="25553">MCGITAIVGLSRDKVTHATNGTNGINGTKGFNGINGFNGADGNVNLNGEVTCGPCLHHELRSQLDQSLETIAHRGPDASGAWIRRDGAIGQSHTRAPTKAAASPSIEWPKYRMAFGHRRLAINDLSPDGVQPMHSDDGKIHAAVNGEIHDHDAIRDRCIKDHGYRFKGHCDSEVLIALYKIYGAPQLLDHVRGEFAFVILMREMGESLLRGTGSALSPCFGQYKEKIPASGCCSAPR</sequence>
<dbReference type="GeneID" id="41964967"/>
<organism evidence="2 3">
    <name type="scientific">Pyricularia grisea</name>
    <name type="common">Crabgrass-specific blast fungus</name>
    <name type="synonym">Magnaporthe grisea</name>
    <dbReference type="NCBI Taxonomy" id="148305"/>
    <lineage>
        <taxon>Eukaryota</taxon>
        <taxon>Fungi</taxon>
        <taxon>Dikarya</taxon>
        <taxon>Ascomycota</taxon>
        <taxon>Pezizomycotina</taxon>
        <taxon>Sordariomycetes</taxon>
        <taxon>Sordariomycetidae</taxon>
        <taxon>Magnaporthales</taxon>
        <taxon>Pyriculariaceae</taxon>
        <taxon>Pyricularia</taxon>
    </lineage>
</organism>
<reference evidence="3" key="2">
    <citation type="submission" date="2019-10" db="EMBL/GenBank/DDBJ databases">
        <authorList>
            <consortium name="NCBI Genome Project"/>
        </authorList>
    </citation>
    <scope>NUCLEOTIDE SEQUENCE</scope>
    <source>
        <strain evidence="3">NI907</strain>
    </source>
</reference>
<dbReference type="InterPro" id="IPR029055">
    <property type="entry name" value="Ntn_hydrolases_N"/>
</dbReference>
<name>A0A6P8AXD0_PYRGI</name>
<keyword evidence="2" id="KW-1185">Reference proteome</keyword>
<dbReference type="GO" id="GO:0005829">
    <property type="term" value="C:cytosol"/>
    <property type="evidence" value="ECO:0007669"/>
    <property type="project" value="TreeGrafter"/>
</dbReference>
<evidence type="ECO:0000259" key="1">
    <source>
        <dbReference type="PROSITE" id="PS51278"/>
    </source>
</evidence>
<evidence type="ECO:0000313" key="3">
    <source>
        <dbReference type="RefSeq" id="XP_030979583.1"/>
    </source>
</evidence>
<accession>A0A6P8AXD0</accession>
<reference evidence="3" key="3">
    <citation type="submission" date="2025-08" db="UniProtKB">
        <authorList>
            <consortium name="RefSeq"/>
        </authorList>
    </citation>
    <scope>IDENTIFICATION</scope>
    <source>
        <strain evidence="3">NI907</strain>
    </source>
</reference>
<gene>
    <name evidence="3" type="ORF">PgNI_10083</name>
</gene>
<dbReference type="SUPFAM" id="SSF56235">
    <property type="entry name" value="N-terminal nucleophile aminohydrolases (Ntn hydrolases)"/>
    <property type="match status" value="1"/>
</dbReference>
<dbReference type="KEGG" id="pgri:PgNI_10083"/>
<proteinExistence type="predicted"/>
<dbReference type="InterPro" id="IPR017932">
    <property type="entry name" value="GATase_2_dom"/>
</dbReference>
<dbReference type="PANTHER" id="PTHR43284:SF1">
    <property type="entry name" value="ASPARAGINE SYNTHETASE"/>
    <property type="match status" value="1"/>
</dbReference>
<dbReference type="Pfam" id="PF13522">
    <property type="entry name" value="GATase_6"/>
    <property type="match status" value="1"/>
</dbReference>
<dbReference type="Proteomes" id="UP000515153">
    <property type="component" value="Chromosome VII"/>
</dbReference>
<dbReference type="PANTHER" id="PTHR43284">
    <property type="entry name" value="ASPARAGINE SYNTHETASE (GLUTAMINE-HYDROLYZING)"/>
    <property type="match status" value="1"/>
</dbReference>
<dbReference type="Gene3D" id="3.60.20.10">
    <property type="entry name" value="Glutamine Phosphoribosylpyrophosphate, subunit 1, domain 1"/>
    <property type="match status" value="1"/>
</dbReference>
<reference evidence="2 3" key="1">
    <citation type="journal article" date="2019" name="Mol. Biol. Evol.">
        <title>Blast fungal genomes show frequent chromosomal changes, gene gains and losses, and effector gene turnover.</title>
        <authorList>
            <person name="Gomez Luciano L.B."/>
            <person name="Jason Tsai I."/>
            <person name="Chuma I."/>
            <person name="Tosa Y."/>
            <person name="Chen Y.H."/>
            <person name="Li J.Y."/>
            <person name="Li M.Y."/>
            <person name="Jade Lu M.Y."/>
            <person name="Nakayashiki H."/>
            <person name="Li W.H."/>
        </authorList>
    </citation>
    <scope>NUCLEOTIDE SEQUENCE [LARGE SCALE GENOMIC DNA]</scope>
    <source>
        <strain evidence="2 3">NI907</strain>
    </source>
</reference>
<protein>
    <recommendedName>
        <fullName evidence="1">Glutamine amidotransferase type-2 domain-containing protein</fullName>
    </recommendedName>
</protein>
<feature type="domain" description="Glutamine amidotransferase type-2" evidence="1">
    <location>
        <begin position="2"/>
        <end position="237"/>
    </location>
</feature>
<dbReference type="InterPro" id="IPR051786">
    <property type="entry name" value="ASN_synthetase/amidase"/>
</dbReference>